<name>A0AAD4GDR9_BOLED</name>
<gene>
    <name evidence="12" type="ORF">L210DRAFT_3480944</name>
</gene>
<keyword evidence="6" id="KW-0862">Zinc</keyword>
<dbReference type="InterPro" id="IPR001374">
    <property type="entry name" value="R3H_dom"/>
</dbReference>
<evidence type="ECO:0000256" key="7">
    <source>
        <dbReference type="ARBA" id="ARBA00023015"/>
    </source>
</evidence>
<dbReference type="Gene3D" id="3.30.1370.50">
    <property type="entry name" value="R3H-like domain"/>
    <property type="match status" value="1"/>
</dbReference>
<feature type="compositionally biased region" description="Low complexity" evidence="10">
    <location>
        <begin position="997"/>
        <end position="1012"/>
    </location>
</feature>
<dbReference type="SMART" id="SM00438">
    <property type="entry name" value="ZnF_NFX"/>
    <property type="match status" value="7"/>
</dbReference>
<dbReference type="GO" id="GO:0000122">
    <property type="term" value="P:negative regulation of transcription by RNA polymerase II"/>
    <property type="evidence" value="ECO:0007669"/>
    <property type="project" value="TreeGrafter"/>
</dbReference>
<feature type="region of interest" description="Disordered" evidence="10">
    <location>
        <begin position="1074"/>
        <end position="1097"/>
    </location>
</feature>
<dbReference type="PANTHER" id="PTHR12360">
    <property type="entry name" value="NUCLEAR TRANSCRIPTION FACTOR, X-BOX BINDING 1 NFX1"/>
    <property type="match status" value="1"/>
</dbReference>
<evidence type="ECO:0000256" key="8">
    <source>
        <dbReference type="ARBA" id="ARBA00023163"/>
    </source>
</evidence>
<comment type="caution">
    <text evidence="12">The sequence shown here is derived from an EMBL/GenBank/DDBJ whole genome shotgun (WGS) entry which is preliminary data.</text>
</comment>
<dbReference type="EMBL" id="WHUW01000015">
    <property type="protein sequence ID" value="KAF8438866.1"/>
    <property type="molecule type" value="Genomic_DNA"/>
</dbReference>
<dbReference type="GO" id="GO:0000981">
    <property type="term" value="F:DNA-binding transcription factor activity, RNA polymerase II-specific"/>
    <property type="evidence" value="ECO:0007669"/>
    <property type="project" value="TreeGrafter"/>
</dbReference>
<dbReference type="GO" id="GO:0005634">
    <property type="term" value="C:nucleus"/>
    <property type="evidence" value="ECO:0007669"/>
    <property type="project" value="UniProtKB-SubCell"/>
</dbReference>
<dbReference type="CDD" id="cd06008">
    <property type="entry name" value="NF-X1-zinc-finger"/>
    <property type="match status" value="4"/>
</dbReference>
<organism evidence="12 13">
    <name type="scientific">Boletus edulis BED1</name>
    <dbReference type="NCBI Taxonomy" id="1328754"/>
    <lineage>
        <taxon>Eukaryota</taxon>
        <taxon>Fungi</taxon>
        <taxon>Dikarya</taxon>
        <taxon>Basidiomycota</taxon>
        <taxon>Agaricomycotina</taxon>
        <taxon>Agaricomycetes</taxon>
        <taxon>Agaricomycetidae</taxon>
        <taxon>Boletales</taxon>
        <taxon>Boletineae</taxon>
        <taxon>Boletaceae</taxon>
        <taxon>Boletoideae</taxon>
        <taxon>Boletus</taxon>
    </lineage>
</organism>
<evidence type="ECO:0000256" key="4">
    <source>
        <dbReference type="ARBA" id="ARBA00022737"/>
    </source>
</evidence>
<comment type="subcellular location">
    <subcellularLocation>
        <location evidence="1">Nucleus</location>
    </subcellularLocation>
</comment>
<evidence type="ECO:0000256" key="9">
    <source>
        <dbReference type="ARBA" id="ARBA00023242"/>
    </source>
</evidence>
<dbReference type="Pfam" id="PF01424">
    <property type="entry name" value="R3H"/>
    <property type="match status" value="1"/>
</dbReference>
<dbReference type="Proteomes" id="UP001194468">
    <property type="component" value="Unassembled WGS sequence"/>
</dbReference>
<keyword evidence="9" id="KW-0539">Nucleus</keyword>
<accession>A0AAD4GDR9</accession>
<proteinExistence type="inferred from homology"/>
<keyword evidence="8" id="KW-0804">Transcription</keyword>
<evidence type="ECO:0000256" key="6">
    <source>
        <dbReference type="ARBA" id="ARBA00022833"/>
    </source>
</evidence>
<feature type="compositionally biased region" description="Basic and acidic residues" evidence="10">
    <location>
        <begin position="1080"/>
        <end position="1090"/>
    </location>
</feature>
<evidence type="ECO:0000256" key="5">
    <source>
        <dbReference type="ARBA" id="ARBA00022771"/>
    </source>
</evidence>
<feature type="region of interest" description="Disordered" evidence="10">
    <location>
        <begin position="1"/>
        <end position="123"/>
    </location>
</feature>
<keyword evidence="7" id="KW-0805">Transcription regulation</keyword>
<reference evidence="12" key="2">
    <citation type="journal article" date="2020" name="Nat. Commun.">
        <title>Large-scale genome sequencing of mycorrhizal fungi provides insights into the early evolution of symbiotic traits.</title>
        <authorList>
            <person name="Miyauchi S."/>
            <person name="Kiss E."/>
            <person name="Kuo A."/>
            <person name="Drula E."/>
            <person name="Kohler A."/>
            <person name="Sanchez-Garcia M."/>
            <person name="Morin E."/>
            <person name="Andreopoulos B."/>
            <person name="Barry K.W."/>
            <person name="Bonito G."/>
            <person name="Buee M."/>
            <person name="Carver A."/>
            <person name="Chen C."/>
            <person name="Cichocki N."/>
            <person name="Clum A."/>
            <person name="Culley D."/>
            <person name="Crous P.W."/>
            <person name="Fauchery L."/>
            <person name="Girlanda M."/>
            <person name="Hayes R.D."/>
            <person name="Keri Z."/>
            <person name="LaButti K."/>
            <person name="Lipzen A."/>
            <person name="Lombard V."/>
            <person name="Magnuson J."/>
            <person name="Maillard F."/>
            <person name="Murat C."/>
            <person name="Nolan M."/>
            <person name="Ohm R.A."/>
            <person name="Pangilinan J."/>
            <person name="Pereira M.F."/>
            <person name="Perotto S."/>
            <person name="Peter M."/>
            <person name="Pfister S."/>
            <person name="Riley R."/>
            <person name="Sitrit Y."/>
            <person name="Stielow J.B."/>
            <person name="Szollosi G."/>
            <person name="Zifcakova L."/>
            <person name="Stursova M."/>
            <person name="Spatafora J.W."/>
            <person name="Tedersoo L."/>
            <person name="Vaario L.M."/>
            <person name="Yamada A."/>
            <person name="Yan M."/>
            <person name="Wang P."/>
            <person name="Xu J."/>
            <person name="Bruns T."/>
            <person name="Baldrian P."/>
            <person name="Vilgalys R."/>
            <person name="Dunand C."/>
            <person name="Henrissat B."/>
            <person name="Grigoriev I.V."/>
            <person name="Hibbett D."/>
            <person name="Nagy L.G."/>
            <person name="Martin F.M."/>
        </authorList>
    </citation>
    <scope>NUCLEOTIDE SEQUENCE</scope>
    <source>
        <strain evidence="12">BED1</strain>
    </source>
</reference>
<evidence type="ECO:0000313" key="12">
    <source>
        <dbReference type="EMBL" id="KAF8438866.1"/>
    </source>
</evidence>
<protein>
    <recommendedName>
        <fullName evidence="11">R3H domain-containing protein</fullName>
    </recommendedName>
</protein>
<feature type="compositionally biased region" description="Low complexity" evidence="10">
    <location>
        <begin position="1025"/>
        <end position="1035"/>
    </location>
</feature>
<evidence type="ECO:0000256" key="3">
    <source>
        <dbReference type="ARBA" id="ARBA00022723"/>
    </source>
</evidence>
<dbReference type="SUPFAM" id="SSF82708">
    <property type="entry name" value="R3H domain"/>
    <property type="match status" value="1"/>
</dbReference>
<dbReference type="AlphaFoldDB" id="A0AAD4GDR9"/>
<evidence type="ECO:0000256" key="1">
    <source>
        <dbReference type="ARBA" id="ARBA00004123"/>
    </source>
</evidence>
<reference evidence="12" key="1">
    <citation type="submission" date="2019-10" db="EMBL/GenBank/DDBJ databases">
        <authorList>
            <consortium name="DOE Joint Genome Institute"/>
            <person name="Kuo A."/>
            <person name="Miyauchi S."/>
            <person name="Kiss E."/>
            <person name="Drula E."/>
            <person name="Kohler A."/>
            <person name="Sanchez-Garcia M."/>
            <person name="Andreopoulos B."/>
            <person name="Barry K.W."/>
            <person name="Bonito G."/>
            <person name="Buee M."/>
            <person name="Carver A."/>
            <person name="Chen C."/>
            <person name="Cichocki N."/>
            <person name="Clum A."/>
            <person name="Culley D."/>
            <person name="Crous P.W."/>
            <person name="Fauchery L."/>
            <person name="Girlanda M."/>
            <person name="Hayes R."/>
            <person name="Keri Z."/>
            <person name="LaButti K."/>
            <person name="Lipzen A."/>
            <person name="Lombard V."/>
            <person name="Magnuson J."/>
            <person name="Maillard F."/>
            <person name="Morin E."/>
            <person name="Murat C."/>
            <person name="Nolan M."/>
            <person name="Ohm R."/>
            <person name="Pangilinan J."/>
            <person name="Pereira M."/>
            <person name="Perotto S."/>
            <person name="Peter M."/>
            <person name="Riley R."/>
            <person name="Sitrit Y."/>
            <person name="Stielow B."/>
            <person name="Szollosi G."/>
            <person name="Zifcakova L."/>
            <person name="Stursova M."/>
            <person name="Spatafora J.W."/>
            <person name="Tedersoo L."/>
            <person name="Vaario L.-M."/>
            <person name="Yamada A."/>
            <person name="Yan M."/>
            <person name="Wang P."/>
            <person name="Xu J."/>
            <person name="Bruns T."/>
            <person name="Baldrian P."/>
            <person name="Vilgalys R."/>
            <person name="Henrissat B."/>
            <person name="Grigoriev I.V."/>
            <person name="Hibbett D."/>
            <person name="Nagy L.G."/>
            <person name="Martin F.M."/>
        </authorList>
    </citation>
    <scope>NUCLEOTIDE SEQUENCE</scope>
    <source>
        <strain evidence="12">BED1</strain>
    </source>
</reference>
<comment type="similarity">
    <text evidence="2">Belongs to the NFX1 family.</text>
</comment>
<evidence type="ECO:0000256" key="2">
    <source>
        <dbReference type="ARBA" id="ARBA00007269"/>
    </source>
</evidence>
<evidence type="ECO:0000259" key="11">
    <source>
        <dbReference type="PROSITE" id="PS51061"/>
    </source>
</evidence>
<feature type="compositionally biased region" description="Basic residues" evidence="10">
    <location>
        <begin position="16"/>
        <end position="27"/>
    </location>
</feature>
<dbReference type="PANTHER" id="PTHR12360:SF12">
    <property type="entry name" value="TRANSCRIPTIONAL REPRESSOR NF-X1"/>
    <property type="match status" value="1"/>
</dbReference>
<dbReference type="InterPro" id="IPR036867">
    <property type="entry name" value="R3H_dom_sf"/>
</dbReference>
<feature type="compositionally biased region" description="Basic and acidic residues" evidence="10">
    <location>
        <begin position="75"/>
        <end position="86"/>
    </location>
</feature>
<keyword evidence="5" id="KW-0863">Zinc-finger</keyword>
<dbReference type="InterPro" id="IPR034078">
    <property type="entry name" value="NFX1_fam"/>
</dbReference>
<evidence type="ECO:0000256" key="10">
    <source>
        <dbReference type="SAM" id="MobiDB-lite"/>
    </source>
</evidence>
<feature type="region of interest" description="Disordered" evidence="10">
    <location>
        <begin position="983"/>
        <end position="1058"/>
    </location>
</feature>
<keyword evidence="13" id="KW-1185">Reference proteome</keyword>
<dbReference type="SMART" id="SM00393">
    <property type="entry name" value="R3H"/>
    <property type="match status" value="1"/>
</dbReference>
<dbReference type="GO" id="GO:0000977">
    <property type="term" value="F:RNA polymerase II transcription regulatory region sequence-specific DNA binding"/>
    <property type="evidence" value="ECO:0007669"/>
    <property type="project" value="TreeGrafter"/>
</dbReference>
<dbReference type="GO" id="GO:0008270">
    <property type="term" value="F:zinc ion binding"/>
    <property type="evidence" value="ECO:0007669"/>
    <property type="project" value="UniProtKB-KW"/>
</dbReference>
<dbReference type="PROSITE" id="PS51061">
    <property type="entry name" value="R3H"/>
    <property type="match status" value="1"/>
</dbReference>
<dbReference type="CDD" id="cd02325">
    <property type="entry name" value="R3H"/>
    <property type="match status" value="1"/>
</dbReference>
<keyword evidence="3" id="KW-0479">Metal-binding</keyword>
<dbReference type="InterPro" id="IPR000967">
    <property type="entry name" value="Znf_NFX1"/>
</dbReference>
<keyword evidence="4" id="KW-0677">Repeat</keyword>
<evidence type="ECO:0000313" key="13">
    <source>
        <dbReference type="Proteomes" id="UP001194468"/>
    </source>
</evidence>
<sequence>MPPPPPDNPQPQQDRRRGHQHRGRGRGKPPQARTDLDTAATQRDTPPHDVQPPSESQRCPPRSNEPGPSHPPRPSRRERFRAKLTEAPEAQAQPRPPPAEKRKHNPPRRPREPPGDDLTSTLTHALRTPPFTDCPICFNSIRPEQATWSCSPPLSPDDKDVEGSQCCWSTFHIKCIRAWAEKSVKDIEEAWRARGESRPGEWRCPGCRATRQAVPHSYMCFCLRMRNPAPPRIATPHSCAQPCSRRRSACAHACPLPCHPGPCPPCAVTIQAACFCGKERHSAKCQVGGTALSFSCSQPCLKPLRCGNPEHLCSETCHEGQCSPCPEREKSQCWCGRQTKYVGCGKVKVEDSTKCVVVNDDGSEQVWMGSYGCGRACERPFACSHHACSKLCHPPSRTPAPCPFDPERIVSCACGRCRIARSSDELAGNSKRSSTTLLPPRTTCTSPLPTCTSPCSKPLPCGHLCQATCHWDPCPPCTKQVERTCRCGATKHRAPCGDAVIEQRPADSDTPASETIFCDKPCQALRSCGRHQCGRICCPLASLASLQRAAATKSSKRRDPLRTDFDSQLQLDLHECDHPCGRVLQCGNHRCERRDHKGLCGVCPRGVFEELVCPCGRTVLEPPISCGTRLRCVYPCARPPPACGHPHVPHVCHEGVVVAGADMADEGLGLQEEQGEVGGACPPCPFLTEKVCACGKKRVGNVRCSQERVSCGTACGKLMGCGFHHCERSCHADSCGTCTAVCGKPRKSCFPEQHPCTQACHAPTACPETEPCLAPVTLTCPCGNLRSTMPCSGTKLTLACTGECEIKKRNMRLAEALGISEEKREARGKVTYSPELVGIARGLGPKFVGVVEKAFADFVTSDRRSQVLPHMPPDRRKFVHDLAVVYRMDTAMVDQEPHRSVQLIRRIDTRIPTPLLSQHIVSSGSTMGRLVDMRLGSGRGAVVGAVGVAGTRTGGSAWGGVSGSSGGAGTGPGMGAGRWNMVAKSAPGAPRSGSGTPVRVPSPVVQSREVSPGASRPSAVGGGSSMMNSSARAGAGASGGTTAGVWTSPTVQTQRERENVAVAAGRVPTAAVTVEGLDGGDEHEGARDVPDDWEDDV</sequence>
<feature type="domain" description="R3H" evidence="11">
    <location>
        <begin position="845"/>
        <end position="907"/>
    </location>
</feature>